<dbReference type="PANTHER" id="PTHR10782:SF102">
    <property type="entry name" value="E3 SUMO-PROTEIN LIGASE SIZ1"/>
    <property type="match status" value="1"/>
</dbReference>
<dbReference type="GO" id="GO:0000785">
    <property type="term" value="C:chromatin"/>
    <property type="evidence" value="ECO:0007669"/>
    <property type="project" value="TreeGrafter"/>
</dbReference>
<evidence type="ECO:0000256" key="4">
    <source>
        <dbReference type="ARBA" id="ARBA00022679"/>
    </source>
</evidence>
<dbReference type="Proteomes" id="UP001055439">
    <property type="component" value="Chromosome 9"/>
</dbReference>
<dbReference type="InterPro" id="IPR019787">
    <property type="entry name" value="Znf_PHD-finger"/>
</dbReference>
<dbReference type="PANTHER" id="PTHR10782">
    <property type="entry name" value="ZINC FINGER MIZ DOMAIN-CONTAINING PROTEIN"/>
    <property type="match status" value="1"/>
</dbReference>
<evidence type="ECO:0000256" key="3">
    <source>
        <dbReference type="ARBA" id="ARBA00005383"/>
    </source>
</evidence>
<dbReference type="InterPro" id="IPR011011">
    <property type="entry name" value="Znf_FYVE_PHD"/>
</dbReference>
<comment type="pathway">
    <text evidence="2">Protein modification; protein sumoylation.</text>
</comment>
<keyword evidence="5" id="KW-0479">Metal-binding</keyword>
<organism evidence="15 16">
    <name type="scientific">Musa troglodytarum</name>
    <name type="common">fe'i banana</name>
    <dbReference type="NCBI Taxonomy" id="320322"/>
    <lineage>
        <taxon>Eukaryota</taxon>
        <taxon>Viridiplantae</taxon>
        <taxon>Streptophyta</taxon>
        <taxon>Embryophyta</taxon>
        <taxon>Tracheophyta</taxon>
        <taxon>Spermatophyta</taxon>
        <taxon>Magnoliopsida</taxon>
        <taxon>Liliopsida</taxon>
        <taxon>Zingiberales</taxon>
        <taxon>Musaceae</taxon>
        <taxon>Musa</taxon>
    </lineage>
</organism>
<dbReference type="InterPro" id="IPR013083">
    <property type="entry name" value="Znf_RING/FYVE/PHD"/>
</dbReference>
<accession>A0A9E7LBP0</accession>
<feature type="compositionally biased region" description="Polar residues" evidence="12">
    <location>
        <begin position="806"/>
        <end position="816"/>
    </location>
</feature>
<dbReference type="OrthoDB" id="28127at2759"/>
<comment type="function">
    <text evidence="10">Probable SUMO E3 ligase that may regulate Pi starvation responses.</text>
</comment>
<dbReference type="Gene3D" id="3.30.40.10">
    <property type="entry name" value="Zinc/RING finger domain, C3HC4 (zinc finger)"/>
    <property type="match status" value="2"/>
</dbReference>
<dbReference type="SMART" id="SM00249">
    <property type="entry name" value="PHD"/>
    <property type="match status" value="1"/>
</dbReference>
<dbReference type="InterPro" id="IPR019786">
    <property type="entry name" value="Zinc_finger_PHD-type_CS"/>
</dbReference>
<reference evidence="15" key="1">
    <citation type="submission" date="2022-05" db="EMBL/GenBank/DDBJ databases">
        <title>The Musa troglodytarum L. genome provides insights into the mechanism of non-climacteric behaviour and enrichment of carotenoids.</title>
        <authorList>
            <person name="Wang J."/>
        </authorList>
    </citation>
    <scope>NUCLEOTIDE SEQUENCE</scope>
    <source>
        <tissue evidence="15">Leaf</tissue>
    </source>
</reference>
<keyword evidence="15" id="KW-0436">Ligase</keyword>
<dbReference type="SMART" id="SM00513">
    <property type="entry name" value="SAP"/>
    <property type="match status" value="1"/>
</dbReference>
<dbReference type="InterPro" id="IPR004181">
    <property type="entry name" value="Znf_MIZ"/>
</dbReference>
<keyword evidence="6 11" id="KW-0863">Zinc-finger</keyword>
<dbReference type="EMBL" id="CP097511">
    <property type="protein sequence ID" value="URE44915.1"/>
    <property type="molecule type" value="Genomic_DNA"/>
</dbReference>
<evidence type="ECO:0000256" key="10">
    <source>
        <dbReference type="ARBA" id="ARBA00059134"/>
    </source>
</evidence>
<dbReference type="GO" id="GO:0005634">
    <property type="term" value="C:nucleus"/>
    <property type="evidence" value="ECO:0007669"/>
    <property type="project" value="UniProtKB-SubCell"/>
</dbReference>
<dbReference type="InterPro" id="IPR006461">
    <property type="entry name" value="PLAC_motif_containing"/>
</dbReference>
<feature type="domain" description="SAP" evidence="13">
    <location>
        <begin position="62"/>
        <end position="96"/>
    </location>
</feature>
<evidence type="ECO:0000313" key="16">
    <source>
        <dbReference type="Proteomes" id="UP001055439"/>
    </source>
</evidence>
<dbReference type="SUPFAM" id="SSF68906">
    <property type="entry name" value="SAP domain"/>
    <property type="match status" value="1"/>
</dbReference>
<dbReference type="InterPro" id="IPR031141">
    <property type="entry name" value="SIZ1/2_SP-RING"/>
</dbReference>
<dbReference type="SUPFAM" id="SSF57903">
    <property type="entry name" value="FYVE/PHD zinc finger"/>
    <property type="match status" value="1"/>
</dbReference>
<feature type="region of interest" description="Disordered" evidence="12">
    <location>
        <begin position="930"/>
        <end position="969"/>
    </location>
</feature>
<keyword evidence="16" id="KW-1185">Reference proteome</keyword>
<evidence type="ECO:0000256" key="1">
    <source>
        <dbReference type="ARBA" id="ARBA00004123"/>
    </source>
</evidence>
<gene>
    <name evidence="15" type="ORF">MUK42_14772</name>
</gene>
<dbReference type="FunFam" id="3.30.40.10:FF:000241">
    <property type="entry name" value="E3 SUMO-protein ligase SIZ2"/>
    <property type="match status" value="1"/>
</dbReference>
<feature type="region of interest" description="Disordered" evidence="12">
    <location>
        <begin position="132"/>
        <end position="155"/>
    </location>
</feature>
<proteinExistence type="inferred from homology"/>
<dbReference type="InterPro" id="IPR003034">
    <property type="entry name" value="SAP_dom"/>
</dbReference>
<dbReference type="CDD" id="cd16792">
    <property type="entry name" value="SP-RING_Siz-like"/>
    <property type="match status" value="1"/>
</dbReference>
<keyword evidence="4" id="KW-0808">Transferase</keyword>
<dbReference type="Gene3D" id="1.10.720.30">
    <property type="entry name" value="SAP domain"/>
    <property type="match status" value="1"/>
</dbReference>
<evidence type="ECO:0000256" key="8">
    <source>
        <dbReference type="ARBA" id="ARBA00022833"/>
    </source>
</evidence>
<protein>
    <submittedName>
        <fullName evidence="15">E3 SUMO-protein ligase</fullName>
    </submittedName>
</protein>
<dbReference type="Pfam" id="PF02891">
    <property type="entry name" value="zf-MIZ"/>
    <property type="match status" value="1"/>
</dbReference>
<dbReference type="PROSITE" id="PS51044">
    <property type="entry name" value="ZF_SP_RING"/>
    <property type="match status" value="1"/>
</dbReference>
<evidence type="ECO:0000256" key="9">
    <source>
        <dbReference type="ARBA" id="ARBA00023242"/>
    </source>
</evidence>
<keyword evidence="9" id="KW-0539">Nucleus</keyword>
<feature type="domain" description="SP-RING-type" evidence="14">
    <location>
        <begin position="362"/>
        <end position="445"/>
    </location>
</feature>
<dbReference type="GO" id="GO:0061665">
    <property type="term" value="F:SUMO ligase activity"/>
    <property type="evidence" value="ECO:0007669"/>
    <property type="project" value="TreeGrafter"/>
</dbReference>
<evidence type="ECO:0000259" key="13">
    <source>
        <dbReference type="PROSITE" id="PS50800"/>
    </source>
</evidence>
<evidence type="ECO:0000256" key="6">
    <source>
        <dbReference type="ARBA" id="ARBA00022771"/>
    </source>
</evidence>
<keyword evidence="7" id="KW-0833">Ubl conjugation pathway</keyword>
<name>A0A9E7LBP0_9LILI</name>
<feature type="region of interest" description="Disordered" evidence="12">
    <location>
        <begin position="797"/>
        <end position="816"/>
    </location>
</feature>
<dbReference type="InterPro" id="IPR001965">
    <property type="entry name" value="Znf_PHD"/>
</dbReference>
<dbReference type="Pfam" id="PF02037">
    <property type="entry name" value="SAP"/>
    <property type="match status" value="1"/>
</dbReference>
<dbReference type="InterPro" id="IPR036361">
    <property type="entry name" value="SAP_dom_sf"/>
</dbReference>
<feature type="region of interest" description="Disordered" evidence="12">
    <location>
        <begin position="552"/>
        <end position="580"/>
    </location>
</feature>
<feature type="compositionally biased region" description="Basic and acidic residues" evidence="12">
    <location>
        <begin position="930"/>
        <end position="943"/>
    </location>
</feature>
<evidence type="ECO:0000256" key="5">
    <source>
        <dbReference type="ARBA" id="ARBA00022723"/>
    </source>
</evidence>
<evidence type="ECO:0000313" key="15">
    <source>
        <dbReference type="EMBL" id="URE44915.1"/>
    </source>
</evidence>
<feature type="compositionally biased region" description="Low complexity" evidence="12">
    <location>
        <begin position="960"/>
        <end position="969"/>
    </location>
</feature>
<dbReference type="GO" id="GO:0016925">
    <property type="term" value="P:protein sumoylation"/>
    <property type="evidence" value="ECO:0007669"/>
    <property type="project" value="TreeGrafter"/>
</dbReference>
<keyword evidence="8" id="KW-0862">Zinc</keyword>
<dbReference type="GO" id="GO:0008270">
    <property type="term" value="F:zinc ion binding"/>
    <property type="evidence" value="ECO:0007669"/>
    <property type="project" value="UniProtKB-KW"/>
</dbReference>
<dbReference type="NCBIfam" id="TIGR01571">
    <property type="entry name" value="A_thal_Cys_rich"/>
    <property type="match status" value="1"/>
</dbReference>
<dbReference type="PROSITE" id="PS01359">
    <property type="entry name" value="ZF_PHD_1"/>
    <property type="match status" value="1"/>
</dbReference>
<dbReference type="CDD" id="cd15570">
    <property type="entry name" value="PHD_Bye1p_SIZ1_like"/>
    <property type="match status" value="1"/>
</dbReference>
<evidence type="ECO:0000256" key="2">
    <source>
        <dbReference type="ARBA" id="ARBA00004718"/>
    </source>
</evidence>
<evidence type="ECO:0000256" key="11">
    <source>
        <dbReference type="PROSITE-ProRule" id="PRU00452"/>
    </source>
</evidence>
<comment type="similarity">
    <text evidence="3">Belongs to the PIAS family.</text>
</comment>
<dbReference type="GO" id="GO:0016874">
    <property type="term" value="F:ligase activity"/>
    <property type="evidence" value="ECO:0007669"/>
    <property type="project" value="UniProtKB-KW"/>
</dbReference>
<dbReference type="AlphaFoldDB" id="A0A9E7LBP0"/>
<evidence type="ECO:0000256" key="7">
    <source>
        <dbReference type="ARBA" id="ARBA00022786"/>
    </source>
</evidence>
<dbReference type="Pfam" id="PF04749">
    <property type="entry name" value="PLAC8"/>
    <property type="match status" value="1"/>
</dbReference>
<dbReference type="PROSITE" id="PS50800">
    <property type="entry name" value="SAP"/>
    <property type="match status" value="1"/>
</dbReference>
<comment type="subcellular location">
    <subcellularLocation>
        <location evidence="1">Nucleus</location>
    </subcellularLocation>
</comment>
<evidence type="ECO:0000256" key="12">
    <source>
        <dbReference type="SAM" id="MobiDB-lite"/>
    </source>
</evidence>
<sequence>MNAPARSATPTHPFRPSPPLFCVALHRVPESSRISTTDCDQRRRSLPLRVRIDPPPRSMDKLAYFRIKELKDVLTQLGLAKQGKKQDLVDRILALLLDEQVHKPQVWGRRNFIGKEGVAKIIDDTYRKMQNPGATDLASKSHSGSEFPQVKPKEEVDSFKSDVKVRCLCGKSSDSESMVQCEDPRCRVWQHISCVIIPEKPLEGVSLEVPSHFYCETCRINRADPFWVTIGDLLHPVKFLSSGIADGTITAQNVERTFLLSRTNKELLQRPEYDLQVWCLLLNDKVPFRMQWPQNADLQVNGLSVRVVTRPGPQLLGINGRDDGPVVLGLVPKEAEGETFQDALARVCRCIGGGAATENANSDSDIEVVAESVTVNLRCPMSGSRIRVAGRFKPCVHMGCFDLETFVELNRRSRKWQCPICLKNYSLENIIIDPYFNRISSMLQSCGEDVTEIDVKPDGSWCVKNELESTDLSKWHLPDGTLCAITDADVKPDLENLRYMNEKSPSDRYLRLDLGMKPTLNGRLEDNRLLSSESPIFGRLENHHQNIINMSSSATGSYKDGEDPSVNQDVGGPSLSLNNGPEFDSFSLTLDPTYGVQERSPAPLKDVIFLSDSDEDNPTLISPEPAYDSHPVGNDTIPFPNHPGVSERYSENTGPETSGTSFLELFNNTDEFGMPIWPMPTCPQSGPGFQLFGTEVADVLADTHSSLGCAPINEYGLTPTNDIEGTCRVPDLSNCHTGTGMQGSLVDNPLAFANDDPSLQIFLPNQPVGVTLQDDLIDGTDLPNGINSENWISLRLPAGGGHGDSAPSNGLTSRQQVTSKETQMDLLDDAASLLLSMNNNEGKKANSKNQRRHFLPVAAFVSDKACWVEIRPDDLCLDMKKNSLHLSTAAAAAAASGFAKTAGIANCSAFEILISLNPMANLESSALLKHPDGREEPAPEPKEMTPAAPPEAVPKPLQKAPPAAVAKGPAGWTADGLPVGHGSVVGEPVGRVQWNSSLFSCFGRNDEFCGSDLEVCLLGSFAPCVLYGSNAERLGAVPGSFADNCLPYTGLYVLGNALFGWNCLAPWLSHPTRTAIRRKFNLEGSFESFTRPYGCCNGIAEDEQRREQLEQVCDFATHYMCHTCSLCQEGRELRRRLPHPGFDARPVLIMIPPMEQTMGRGA</sequence>
<evidence type="ECO:0000259" key="14">
    <source>
        <dbReference type="PROSITE" id="PS51044"/>
    </source>
</evidence>
<dbReference type="Pfam" id="PF00628">
    <property type="entry name" value="PHD"/>
    <property type="match status" value="1"/>
</dbReference>